<dbReference type="InterPro" id="IPR003594">
    <property type="entry name" value="HATPase_dom"/>
</dbReference>
<evidence type="ECO:0000313" key="5">
    <source>
        <dbReference type="EMBL" id="NLP64710.1"/>
    </source>
</evidence>
<dbReference type="Gene3D" id="1.20.5.1930">
    <property type="match status" value="1"/>
</dbReference>
<dbReference type="InterPro" id="IPR036890">
    <property type="entry name" value="HATPase_C_sf"/>
</dbReference>
<evidence type="ECO:0000256" key="3">
    <source>
        <dbReference type="ARBA" id="ARBA00023012"/>
    </source>
</evidence>
<reference evidence="5" key="1">
    <citation type="journal article" date="2015" name="Genome Announc.">
        <title>Draft Genome Sequence of the Polyhydroxyalkanoate-Producing Bacterium Burkholderia sacchari LMG 19450 Isolated from Brazilian Sugarcane Plantation Soil.</title>
        <authorList>
            <person name="Alexandrino P.M."/>
            <person name="Mendonca T.T."/>
            <person name="Guaman Bautista L.P."/>
            <person name="Cherix J."/>
            <person name="Lozano-Sakalauskas G.C."/>
            <person name="Fujita A."/>
            <person name="Ramos Filho E."/>
            <person name="Long P."/>
            <person name="Padilla G."/>
            <person name="Taciro M.K."/>
            <person name="Gomez J.G."/>
            <person name="Silva L.F."/>
        </authorList>
    </citation>
    <scope>NUCLEOTIDE SEQUENCE</scope>
    <source>
        <strain evidence="5">LMG 19450</strain>
    </source>
</reference>
<dbReference type="EMBL" id="JTDB02000009">
    <property type="protein sequence ID" value="NLP64710.1"/>
    <property type="molecule type" value="Genomic_DNA"/>
</dbReference>
<keyword evidence="1" id="KW-0808">Transferase</keyword>
<protein>
    <submittedName>
        <fullName evidence="5">Sensor histidine kinase</fullName>
    </submittedName>
</protein>
<name>A0A8T6ZKC8_9BURK</name>
<keyword evidence="3" id="KW-0902">Two-component regulatory system</keyword>
<dbReference type="InterPro" id="IPR005467">
    <property type="entry name" value="His_kinase_dom"/>
</dbReference>
<dbReference type="CDD" id="cd16917">
    <property type="entry name" value="HATPase_UhpB-NarQ-NarX-like"/>
    <property type="match status" value="1"/>
</dbReference>
<keyword evidence="6" id="KW-1185">Reference proteome</keyword>
<dbReference type="Gene3D" id="3.30.565.10">
    <property type="entry name" value="Histidine kinase-like ATPase, C-terminal domain"/>
    <property type="match status" value="1"/>
</dbReference>
<evidence type="ECO:0000313" key="6">
    <source>
        <dbReference type="Proteomes" id="UP000030460"/>
    </source>
</evidence>
<dbReference type="InterPro" id="IPR050482">
    <property type="entry name" value="Sensor_HK_TwoCompSys"/>
</dbReference>
<dbReference type="GO" id="GO:0046983">
    <property type="term" value="F:protein dimerization activity"/>
    <property type="evidence" value="ECO:0007669"/>
    <property type="project" value="InterPro"/>
</dbReference>
<comment type="caution">
    <text evidence="5">The sequence shown here is derived from an EMBL/GenBank/DDBJ whole genome shotgun (WGS) entry which is preliminary data.</text>
</comment>
<accession>A0A8T6ZKC8</accession>
<dbReference type="PANTHER" id="PTHR24421:SF59">
    <property type="entry name" value="OXYGEN SENSOR HISTIDINE KINASE NREB"/>
    <property type="match status" value="1"/>
</dbReference>
<dbReference type="PANTHER" id="PTHR24421">
    <property type="entry name" value="NITRATE/NITRITE SENSOR PROTEIN NARX-RELATED"/>
    <property type="match status" value="1"/>
</dbReference>
<evidence type="ECO:0000259" key="4">
    <source>
        <dbReference type="PROSITE" id="PS50109"/>
    </source>
</evidence>
<feature type="domain" description="Histidine kinase" evidence="4">
    <location>
        <begin position="1"/>
        <end position="197"/>
    </location>
</feature>
<dbReference type="OrthoDB" id="9813412at2"/>
<dbReference type="SMART" id="SM00387">
    <property type="entry name" value="HATPase_c"/>
    <property type="match status" value="1"/>
</dbReference>
<dbReference type="Pfam" id="PF02518">
    <property type="entry name" value="HATPase_c"/>
    <property type="match status" value="1"/>
</dbReference>
<dbReference type="InterPro" id="IPR011712">
    <property type="entry name" value="Sig_transdc_His_kin_sub3_dim/P"/>
</dbReference>
<keyword evidence="2 5" id="KW-0418">Kinase</keyword>
<dbReference type="GO" id="GO:0016020">
    <property type="term" value="C:membrane"/>
    <property type="evidence" value="ECO:0007669"/>
    <property type="project" value="InterPro"/>
</dbReference>
<dbReference type="PROSITE" id="PS50109">
    <property type="entry name" value="HIS_KIN"/>
    <property type="match status" value="1"/>
</dbReference>
<evidence type="ECO:0000256" key="2">
    <source>
        <dbReference type="ARBA" id="ARBA00022777"/>
    </source>
</evidence>
<reference evidence="5" key="2">
    <citation type="submission" date="2020-04" db="EMBL/GenBank/DDBJ databases">
        <authorList>
            <person name="Alexandrino P."/>
            <person name="Mendonca T."/>
            <person name="Guaman L."/>
            <person name="Cherix J."/>
            <person name="Lozano-Sakalauskas G."/>
            <person name="Fujita A."/>
            <person name="Filho E.R."/>
            <person name="Long P."/>
            <person name="Padilla G."/>
            <person name="Taciro M.K."/>
            <person name="Gomez J.G."/>
            <person name="Silva L.F."/>
            <person name="Torres M."/>
        </authorList>
    </citation>
    <scope>NUCLEOTIDE SEQUENCE</scope>
    <source>
        <strain evidence="5">LMG 19450</strain>
    </source>
</reference>
<dbReference type="GO" id="GO:0000155">
    <property type="term" value="F:phosphorelay sensor kinase activity"/>
    <property type="evidence" value="ECO:0007669"/>
    <property type="project" value="InterPro"/>
</dbReference>
<evidence type="ECO:0000256" key="1">
    <source>
        <dbReference type="ARBA" id="ARBA00022679"/>
    </source>
</evidence>
<organism evidence="5 6">
    <name type="scientific">Paraburkholderia sacchari</name>
    <dbReference type="NCBI Taxonomy" id="159450"/>
    <lineage>
        <taxon>Bacteria</taxon>
        <taxon>Pseudomonadati</taxon>
        <taxon>Pseudomonadota</taxon>
        <taxon>Betaproteobacteria</taxon>
        <taxon>Burkholderiales</taxon>
        <taxon>Burkholderiaceae</taxon>
        <taxon>Paraburkholderia</taxon>
    </lineage>
</organism>
<gene>
    <name evidence="5" type="ORF">NH14_026865</name>
</gene>
<sequence>MARELHDDLGQQLAALKLEVSRIDNRAEAAMTALAGADLHNIYTLIDQLVVSVRRIATDLRPAMLDDLGLIPVVEWFSDQFSARYGVRVIRQIDADDIDFQPETATVVFRVVQQAMTNVARHSGATEVMLKIVRDGPNCIVSVADNGRGCPSGKRPARNSFGLLGMRERAAALGGELRIQTAPGQGFALSVSLPLAEGSSAG</sequence>
<dbReference type="SUPFAM" id="SSF55874">
    <property type="entry name" value="ATPase domain of HSP90 chaperone/DNA topoisomerase II/histidine kinase"/>
    <property type="match status" value="1"/>
</dbReference>
<dbReference type="AlphaFoldDB" id="A0A8T6ZKC8"/>
<dbReference type="Proteomes" id="UP000030460">
    <property type="component" value="Unassembled WGS sequence"/>
</dbReference>
<dbReference type="Pfam" id="PF07730">
    <property type="entry name" value="HisKA_3"/>
    <property type="match status" value="1"/>
</dbReference>
<proteinExistence type="predicted"/>